<dbReference type="InterPro" id="IPR044152">
    <property type="entry name" value="YqjM-like"/>
</dbReference>
<organism evidence="2 3">
    <name type="scientific">Gregarina niphandrodes</name>
    <name type="common">Septate eugregarine</name>
    <dbReference type="NCBI Taxonomy" id="110365"/>
    <lineage>
        <taxon>Eukaryota</taxon>
        <taxon>Sar</taxon>
        <taxon>Alveolata</taxon>
        <taxon>Apicomplexa</taxon>
        <taxon>Conoidasida</taxon>
        <taxon>Gregarinasina</taxon>
        <taxon>Eugregarinorida</taxon>
        <taxon>Gregarinidae</taxon>
        <taxon>Gregarina</taxon>
    </lineage>
</organism>
<dbReference type="InterPro" id="IPR013785">
    <property type="entry name" value="Aldolase_TIM"/>
</dbReference>
<dbReference type="EC" id="1.6.99.1" evidence="2"/>
<dbReference type="AlphaFoldDB" id="A0A023B7N8"/>
<dbReference type="GO" id="GO:0050661">
    <property type="term" value="F:NADP binding"/>
    <property type="evidence" value="ECO:0007669"/>
    <property type="project" value="InterPro"/>
</dbReference>
<dbReference type="VEuPathDB" id="CryptoDB:GNI_068520"/>
<proteinExistence type="predicted"/>
<keyword evidence="2" id="KW-0560">Oxidoreductase</keyword>
<dbReference type="GO" id="GO:0010181">
    <property type="term" value="F:FMN binding"/>
    <property type="evidence" value="ECO:0007669"/>
    <property type="project" value="InterPro"/>
</dbReference>
<dbReference type="Gene3D" id="3.20.20.70">
    <property type="entry name" value="Aldolase class I"/>
    <property type="match status" value="1"/>
</dbReference>
<reference evidence="2" key="1">
    <citation type="submission" date="2013-12" db="EMBL/GenBank/DDBJ databases">
        <authorList>
            <person name="Omoto C.K."/>
            <person name="Sibley D."/>
            <person name="Venepally P."/>
            <person name="Hadjithomas M."/>
            <person name="Karamycheva S."/>
            <person name="Brunk B."/>
            <person name="Roos D."/>
            <person name="Caler E."/>
            <person name="Lorenzi H."/>
        </authorList>
    </citation>
    <scope>NUCLEOTIDE SEQUENCE</scope>
</reference>
<evidence type="ECO:0000313" key="2">
    <source>
        <dbReference type="EMBL" id="EZG67513.1"/>
    </source>
</evidence>
<dbReference type="Proteomes" id="UP000019763">
    <property type="component" value="Unassembled WGS sequence"/>
</dbReference>
<dbReference type="RefSeq" id="XP_011130228.1">
    <property type="nucleotide sequence ID" value="XM_011131926.1"/>
</dbReference>
<dbReference type="eggNOG" id="KOG0134">
    <property type="taxonomic scope" value="Eukaryota"/>
</dbReference>
<accession>A0A023B7N8</accession>
<keyword evidence="3" id="KW-1185">Reference proteome</keyword>
<dbReference type="Pfam" id="PF00724">
    <property type="entry name" value="Oxidored_FMN"/>
    <property type="match status" value="1"/>
</dbReference>
<dbReference type="PANTHER" id="PTHR43303:SF3">
    <property type="entry name" value="BLR3436 PROTEIN"/>
    <property type="match status" value="1"/>
</dbReference>
<dbReference type="OrthoDB" id="72788at2759"/>
<evidence type="ECO:0000313" key="3">
    <source>
        <dbReference type="Proteomes" id="UP000019763"/>
    </source>
</evidence>
<dbReference type="EMBL" id="AFNH02000515">
    <property type="protein sequence ID" value="EZG67513.1"/>
    <property type="molecule type" value="Genomic_DNA"/>
</dbReference>
<evidence type="ECO:0000259" key="1">
    <source>
        <dbReference type="Pfam" id="PF00724"/>
    </source>
</evidence>
<feature type="domain" description="NADH:flavin oxidoreductase/NADH oxidase N-terminal" evidence="1">
    <location>
        <begin position="8"/>
        <end position="336"/>
    </location>
</feature>
<dbReference type="GeneID" id="22912513"/>
<dbReference type="OMA" id="YNPRWPW"/>
<dbReference type="SUPFAM" id="SSF51395">
    <property type="entry name" value="FMN-linked oxidoreductases"/>
    <property type="match status" value="1"/>
</dbReference>
<comment type="caution">
    <text evidence="2">The sequence shown here is derived from an EMBL/GenBank/DDBJ whole genome shotgun (WGS) entry which is preliminary data.</text>
</comment>
<gene>
    <name evidence="2" type="ORF">GNI_068520</name>
</gene>
<dbReference type="PANTHER" id="PTHR43303">
    <property type="entry name" value="NADPH DEHYDROGENASE C23G7.10C-RELATED"/>
    <property type="match status" value="1"/>
</dbReference>
<name>A0A023B7N8_GRENI</name>
<protein>
    <submittedName>
        <fullName evidence="2">FMN oxidoreductase</fullName>
        <ecNumber evidence="2">1.6.99.1</ecNumber>
    </submittedName>
</protein>
<sequence>MSFIPVPKLFTPYRIRGLELVNKVVVAPMCTWFADPETNMINDAHLVHYGSLSLGGAGLLMFEGTAVEKRGCIAAGDAGLWNDEQAHALTRLTSFVHHQQSAKIGIQLAHAGRKALVRDVSVETAAPSSAISSSAVAYDVGWRTPVAMTKADIVQITETFAAAARRAVVAGFDWVEIHNAHGYLLNQFTSPLVNCRTDEYGGSLENRCRLSIEVVQAVRRAIPESMPLSVRISCVDWVEGGWQMEDSVYLARSLCAAGVDLIHVSSGGVSPGQVIVHSWDYQLVLSAQLRAAASVKTIAVGGIANAEEANDVLVNEDADLVAVGREHLKDPYWTRHQAAVLGLPHWFPPYQALAYRKRARVRRE</sequence>
<dbReference type="InterPro" id="IPR001155">
    <property type="entry name" value="OxRdtase_FMN_N"/>
</dbReference>
<dbReference type="GO" id="GO:0003959">
    <property type="term" value="F:NADPH dehydrogenase activity"/>
    <property type="evidence" value="ECO:0007669"/>
    <property type="project" value="UniProtKB-EC"/>
</dbReference>